<dbReference type="RefSeq" id="WP_279245010.1">
    <property type="nucleotide sequence ID" value="NZ_SHNN01000002.1"/>
</dbReference>
<dbReference type="EMBL" id="SHNN01000002">
    <property type="protein sequence ID" value="MCX2980995.1"/>
    <property type="molecule type" value="Genomic_DNA"/>
</dbReference>
<accession>A0ABT3TFA0</accession>
<evidence type="ECO:0000259" key="1">
    <source>
        <dbReference type="Pfam" id="PF00534"/>
    </source>
</evidence>
<dbReference type="PANTHER" id="PTHR45947">
    <property type="entry name" value="SULFOQUINOVOSYL TRANSFERASE SQD2"/>
    <property type="match status" value="1"/>
</dbReference>
<organism evidence="2 3">
    <name type="scientific">Candidatus Litorirhabdus singularis</name>
    <dbReference type="NCBI Taxonomy" id="2518993"/>
    <lineage>
        <taxon>Bacteria</taxon>
        <taxon>Pseudomonadati</taxon>
        <taxon>Pseudomonadota</taxon>
        <taxon>Gammaproteobacteria</taxon>
        <taxon>Cellvibrionales</taxon>
        <taxon>Halieaceae</taxon>
        <taxon>Candidatus Litorirhabdus</taxon>
    </lineage>
</organism>
<dbReference type="SUPFAM" id="SSF53756">
    <property type="entry name" value="UDP-Glycosyltransferase/glycogen phosphorylase"/>
    <property type="match status" value="1"/>
</dbReference>
<name>A0ABT3TFA0_9GAMM</name>
<proteinExistence type="predicted"/>
<reference evidence="2" key="1">
    <citation type="submission" date="2019-02" db="EMBL/GenBank/DDBJ databases">
        <authorList>
            <person name="Li S.-H."/>
        </authorList>
    </citation>
    <scope>NUCLEOTIDE SEQUENCE</scope>
    <source>
        <strain evidence="2">IMCC14734</strain>
    </source>
</reference>
<dbReference type="Pfam" id="PF00534">
    <property type="entry name" value="Glycos_transf_1"/>
    <property type="match status" value="1"/>
</dbReference>
<protein>
    <submittedName>
        <fullName evidence="2">Glycosyltransferase</fullName>
    </submittedName>
</protein>
<dbReference type="Gene3D" id="3.40.50.2000">
    <property type="entry name" value="Glycogen Phosphorylase B"/>
    <property type="match status" value="2"/>
</dbReference>
<feature type="domain" description="Glycosyl transferase family 1" evidence="1">
    <location>
        <begin position="143"/>
        <end position="298"/>
    </location>
</feature>
<gene>
    <name evidence="2" type="ORF">EYC98_08975</name>
</gene>
<comment type="caution">
    <text evidence="2">The sequence shown here is derived from an EMBL/GenBank/DDBJ whole genome shotgun (WGS) entry which is preliminary data.</text>
</comment>
<sequence>MEIGGTHSSLGLLHPLMDQIRFFGALRRFKPDIVHVNPSLGLKSVLRDGMFISQAVFFGSPIVVFFHGWDKSFEAILEKRWLFLFRRVYFKASTLVVLASSFQSKLLQWDVKGPVRLATTTVSSDLVYGFSIEDKLAAMRDESTLSVLFLARLARDKGALESMEAISKLRLEGHPIRITVAGDGEDMAEVKAFARLHDPGGHYIDVVGDVRGDEKKQLLASHHIYSFPSTYGEGMPTSVLEAMAFGMAVVTCPVGGIKDFFVEPDMGVIVAHRNSDDVAAGIKRLIADPDSLYRIAEANHDYANRNFMAPNAARFLMSCYAELADHTIGDLST</sequence>
<dbReference type="Proteomes" id="UP001143362">
    <property type="component" value="Unassembled WGS sequence"/>
</dbReference>
<dbReference type="InterPro" id="IPR050194">
    <property type="entry name" value="Glycosyltransferase_grp1"/>
</dbReference>
<dbReference type="InterPro" id="IPR001296">
    <property type="entry name" value="Glyco_trans_1"/>
</dbReference>
<dbReference type="PANTHER" id="PTHR45947:SF3">
    <property type="entry name" value="SULFOQUINOVOSYL TRANSFERASE SQD2"/>
    <property type="match status" value="1"/>
</dbReference>
<dbReference type="CDD" id="cd03801">
    <property type="entry name" value="GT4_PimA-like"/>
    <property type="match status" value="1"/>
</dbReference>
<evidence type="ECO:0000313" key="3">
    <source>
        <dbReference type="Proteomes" id="UP001143362"/>
    </source>
</evidence>
<keyword evidence="3" id="KW-1185">Reference proteome</keyword>
<evidence type="ECO:0000313" key="2">
    <source>
        <dbReference type="EMBL" id="MCX2980995.1"/>
    </source>
</evidence>